<sequence>MHRGIQTTLDAVRAGHFVRNRERKFALLRNVENGKGAVLGGALHPASRQKNQLRQVSPSASRTAAIDSSLEPKWC</sequence>
<evidence type="ECO:0000313" key="2">
    <source>
        <dbReference type="EMBL" id="GAA5066394.1"/>
    </source>
</evidence>
<reference evidence="3" key="1">
    <citation type="journal article" date="2019" name="Int. J. Syst. Evol. Microbiol.">
        <title>The Global Catalogue of Microorganisms (GCM) 10K type strain sequencing project: providing services to taxonomists for standard genome sequencing and annotation.</title>
        <authorList>
            <consortium name="The Broad Institute Genomics Platform"/>
            <consortium name="The Broad Institute Genome Sequencing Center for Infectious Disease"/>
            <person name="Wu L."/>
            <person name="Ma J."/>
        </authorList>
    </citation>
    <scope>NUCLEOTIDE SEQUENCE [LARGE SCALE GENOMIC DNA]</scope>
    <source>
        <strain evidence="3">JCM 18015</strain>
    </source>
</reference>
<evidence type="ECO:0000256" key="1">
    <source>
        <dbReference type="SAM" id="MobiDB-lite"/>
    </source>
</evidence>
<feature type="compositionally biased region" description="Polar residues" evidence="1">
    <location>
        <begin position="48"/>
        <end position="62"/>
    </location>
</feature>
<organism evidence="2 3">
    <name type="scientific">[Roseibacterium] beibuensis</name>
    <dbReference type="NCBI Taxonomy" id="1193142"/>
    <lineage>
        <taxon>Bacteria</taxon>
        <taxon>Pseudomonadati</taxon>
        <taxon>Pseudomonadota</taxon>
        <taxon>Alphaproteobacteria</taxon>
        <taxon>Rhodobacterales</taxon>
        <taxon>Roseobacteraceae</taxon>
        <taxon>Roseicyclus</taxon>
    </lineage>
</organism>
<comment type="caution">
    <text evidence="2">The sequence shown here is derived from an EMBL/GenBank/DDBJ whole genome shotgun (WGS) entry which is preliminary data.</text>
</comment>
<dbReference type="Proteomes" id="UP001499910">
    <property type="component" value="Unassembled WGS sequence"/>
</dbReference>
<evidence type="ECO:0000313" key="3">
    <source>
        <dbReference type="Proteomes" id="UP001499910"/>
    </source>
</evidence>
<name>A0ABP9KYL8_9RHOB</name>
<dbReference type="EMBL" id="BAABHW010000001">
    <property type="protein sequence ID" value="GAA5066394.1"/>
    <property type="molecule type" value="Genomic_DNA"/>
</dbReference>
<feature type="region of interest" description="Disordered" evidence="1">
    <location>
        <begin position="46"/>
        <end position="75"/>
    </location>
</feature>
<gene>
    <name evidence="2" type="ORF">GCM10023209_04930</name>
</gene>
<proteinExistence type="predicted"/>
<protein>
    <submittedName>
        <fullName evidence="2">Uncharacterized protein</fullName>
    </submittedName>
</protein>
<keyword evidence="3" id="KW-1185">Reference proteome</keyword>
<accession>A0ABP9KYL8</accession>